<comment type="caution">
    <text evidence="3">The sequence shown here is derived from an EMBL/GenBank/DDBJ whole genome shotgun (WGS) entry which is preliminary data.</text>
</comment>
<dbReference type="EMBL" id="AMSI01000005">
    <property type="protein sequence ID" value="EKF42735.1"/>
    <property type="molecule type" value="Genomic_DNA"/>
</dbReference>
<dbReference type="InterPro" id="IPR052205">
    <property type="entry name" value="FliO/MopB"/>
</dbReference>
<dbReference type="Proteomes" id="UP000007374">
    <property type="component" value="Unassembled WGS sequence"/>
</dbReference>
<name>K2NTW0_9HYPH</name>
<dbReference type="PANTHER" id="PTHR38766">
    <property type="entry name" value="FLAGELLAR PROTEIN FLIO"/>
    <property type="match status" value="1"/>
</dbReference>
<feature type="compositionally biased region" description="Basic and acidic residues" evidence="1">
    <location>
        <begin position="155"/>
        <end position="183"/>
    </location>
</feature>
<keyword evidence="2" id="KW-1133">Transmembrane helix</keyword>
<evidence type="ECO:0000313" key="4">
    <source>
        <dbReference type="Proteomes" id="UP000007374"/>
    </source>
</evidence>
<dbReference type="PANTHER" id="PTHR38766:SF1">
    <property type="entry name" value="FLAGELLAR PROTEIN FLIO"/>
    <property type="match status" value="1"/>
</dbReference>
<feature type="compositionally biased region" description="Low complexity" evidence="1">
    <location>
        <begin position="185"/>
        <end position="197"/>
    </location>
</feature>
<reference evidence="3 4" key="1">
    <citation type="journal article" date="2012" name="J. Bacteriol.">
        <title>Genome Sequence of Nitratireductor indicus Type Strain C115.</title>
        <authorList>
            <person name="Lai Q."/>
            <person name="Li G."/>
            <person name="Yu Z."/>
            <person name="Shao Z."/>
        </authorList>
    </citation>
    <scope>NUCLEOTIDE SEQUENCE [LARGE SCALE GENOMIC DNA]</scope>
    <source>
        <strain evidence="3 4">C115</strain>
    </source>
</reference>
<dbReference type="eggNOG" id="COG3115">
    <property type="taxonomic scope" value="Bacteria"/>
</dbReference>
<dbReference type="RefSeq" id="WP_009450070.1">
    <property type="nucleotide sequence ID" value="NZ_AMSI01000005.1"/>
</dbReference>
<feature type="region of interest" description="Disordered" evidence="1">
    <location>
        <begin position="274"/>
        <end position="300"/>
    </location>
</feature>
<dbReference type="AlphaFoldDB" id="K2NTW0"/>
<gene>
    <name evidence="3" type="ORF">NA8A_08709</name>
</gene>
<keyword evidence="2" id="KW-0472">Membrane</keyword>
<sequence length="300" mass="32352">MNAWLVDIFGEAYAPAVFWIIVLILVAIVLWIVLRLARGGPGGTFISSGKGRQPRLAVTDATPVDNHRRLVLVRRDNVEHLILIGGPSDIVVESNIRTSGGAERPEPEFAPRAASPRPAPPRRAPPAEPTPPRPAPEPRPAEPPRMPEAPVQIAEARRPEPHAETRAEPKPAPRPEPRSETGYEPRTAPAASPATDTARNEPEVSLAQAGIRAAPAAAASFVSSPQPELPSTPAMKHTSTPVEDSKPYAVASYEEEVVLDDLSDAIDAEARNINRSHEDTLEDEMSKLLEELGSDRKPGH</sequence>
<dbReference type="PATRIC" id="fig|1231190.3.peg.1820"/>
<evidence type="ECO:0000313" key="3">
    <source>
        <dbReference type="EMBL" id="EKF42735.1"/>
    </source>
</evidence>
<feature type="compositionally biased region" description="Low complexity" evidence="1">
    <location>
        <begin position="207"/>
        <end position="219"/>
    </location>
</feature>
<proteinExistence type="predicted"/>
<dbReference type="STRING" id="721133.SAMN05216176_103119"/>
<organism evidence="3 4">
    <name type="scientific">Nitratireductor indicus C115</name>
    <dbReference type="NCBI Taxonomy" id="1231190"/>
    <lineage>
        <taxon>Bacteria</taxon>
        <taxon>Pseudomonadati</taxon>
        <taxon>Pseudomonadota</taxon>
        <taxon>Alphaproteobacteria</taxon>
        <taxon>Hyphomicrobiales</taxon>
        <taxon>Phyllobacteriaceae</taxon>
        <taxon>Nitratireductor</taxon>
    </lineage>
</organism>
<evidence type="ECO:0000256" key="2">
    <source>
        <dbReference type="SAM" id="Phobius"/>
    </source>
</evidence>
<keyword evidence="4" id="KW-1185">Reference proteome</keyword>
<feature type="transmembrane region" description="Helical" evidence="2">
    <location>
        <begin position="12"/>
        <end position="34"/>
    </location>
</feature>
<accession>K2NTW0</accession>
<keyword evidence="2" id="KW-0812">Transmembrane</keyword>
<evidence type="ECO:0000256" key="1">
    <source>
        <dbReference type="SAM" id="MobiDB-lite"/>
    </source>
</evidence>
<feature type="compositionally biased region" description="Pro residues" evidence="1">
    <location>
        <begin position="117"/>
        <end position="147"/>
    </location>
</feature>
<dbReference type="OrthoDB" id="8456606at2"/>
<evidence type="ECO:0008006" key="5">
    <source>
        <dbReference type="Google" id="ProtNLM"/>
    </source>
</evidence>
<protein>
    <recommendedName>
        <fullName evidence="5">Flagellar biosynthesis protein FliO</fullName>
    </recommendedName>
</protein>
<feature type="region of interest" description="Disordered" evidence="1">
    <location>
        <begin position="99"/>
        <end position="245"/>
    </location>
</feature>